<dbReference type="Proteomes" id="UP000029085">
    <property type="component" value="Unassembled WGS sequence"/>
</dbReference>
<organism evidence="2 3">
    <name type="scientific">Arenimonas donghaensis DSM 18148 = HO3-R19</name>
    <dbReference type="NCBI Taxonomy" id="1121014"/>
    <lineage>
        <taxon>Bacteria</taxon>
        <taxon>Pseudomonadati</taxon>
        <taxon>Pseudomonadota</taxon>
        <taxon>Gammaproteobacteria</taxon>
        <taxon>Lysobacterales</taxon>
        <taxon>Lysobacteraceae</taxon>
        <taxon>Arenimonas</taxon>
    </lineage>
</organism>
<dbReference type="PATRIC" id="fig|1121014.3.peg.922"/>
<name>A0A087MJX2_9GAMM</name>
<accession>A0A087MJX2</accession>
<feature type="transmembrane region" description="Helical" evidence="1">
    <location>
        <begin position="151"/>
        <end position="171"/>
    </location>
</feature>
<keyword evidence="1" id="KW-1133">Transmembrane helix</keyword>
<keyword evidence="1" id="KW-0812">Transmembrane</keyword>
<evidence type="ECO:0000313" key="2">
    <source>
        <dbReference type="EMBL" id="KFL37175.1"/>
    </source>
</evidence>
<sequence length="181" mass="19020">MTVAHAQSDMRQGYYSGATGILASALAWFVAAGVALLASPEKAVWALLVGGVFIHPVGLLLCKLLGSRGGHEKGNPLGLLAGASTFWLIFCLPIAYLLSTRQPSLFFPAMLLIIGGRYLVFATLYGMRLYWVLGLALAGTGMVLAPLNATAFAGALAGAVVEAVFGIICLASHRQWVRSAR</sequence>
<keyword evidence="3" id="KW-1185">Reference proteome</keyword>
<keyword evidence="1" id="KW-0472">Membrane</keyword>
<dbReference type="InterPro" id="IPR053824">
    <property type="entry name" value="DUF7010"/>
</dbReference>
<feature type="transmembrane region" description="Helical" evidence="1">
    <location>
        <begin position="77"/>
        <end position="99"/>
    </location>
</feature>
<proteinExistence type="predicted"/>
<dbReference type="STRING" id="1121014.N788_10840"/>
<feature type="transmembrane region" description="Helical" evidence="1">
    <location>
        <begin position="44"/>
        <end position="65"/>
    </location>
</feature>
<reference evidence="2 3" key="2">
    <citation type="journal article" date="2015" name="Stand. Genomic Sci.">
        <title>High quality draft genomic sequence of Arenimonas donghaensis DSM 18148(T).</title>
        <authorList>
            <person name="Chen F."/>
            <person name="Wang H."/>
            <person name="Cao Y."/>
            <person name="Li X."/>
            <person name="Wang G."/>
        </authorList>
    </citation>
    <scope>NUCLEOTIDE SEQUENCE [LARGE SCALE GENOMIC DNA]</scope>
    <source>
        <strain evidence="2 3">HO3-R19</strain>
    </source>
</reference>
<reference evidence="3" key="1">
    <citation type="submission" date="2013-08" db="EMBL/GenBank/DDBJ databases">
        <title>Genome sequencing of Arenimonas donghaensis.</title>
        <authorList>
            <person name="Chen F."/>
            <person name="Wang G."/>
        </authorList>
    </citation>
    <scope>NUCLEOTIDE SEQUENCE [LARGE SCALE GENOMIC DNA]</scope>
    <source>
        <strain evidence="3">HO3-R19</strain>
    </source>
</reference>
<dbReference type="AlphaFoldDB" id="A0A087MJX2"/>
<feature type="transmembrane region" description="Helical" evidence="1">
    <location>
        <begin position="105"/>
        <end position="122"/>
    </location>
</feature>
<evidence type="ECO:0000256" key="1">
    <source>
        <dbReference type="SAM" id="Phobius"/>
    </source>
</evidence>
<dbReference type="EMBL" id="AVCJ01000006">
    <property type="protein sequence ID" value="KFL37175.1"/>
    <property type="molecule type" value="Genomic_DNA"/>
</dbReference>
<protein>
    <submittedName>
        <fullName evidence="2">Uncharacterized protein</fullName>
    </submittedName>
</protein>
<comment type="caution">
    <text evidence="2">The sequence shown here is derived from an EMBL/GenBank/DDBJ whole genome shotgun (WGS) entry which is preliminary data.</text>
</comment>
<dbReference type="Pfam" id="PF22765">
    <property type="entry name" value="DUF7010"/>
    <property type="match status" value="1"/>
</dbReference>
<feature type="transmembrane region" description="Helical" evidence="1">
    <location>
        <begin position="12"/>
        <end position="38"/>
    </location>
</feature>
<gene>
    <name evidence="2" type="ORF">N788_10840</name>
</gene>
<evidence type="ECO:0000313" key="3">
    <source>
        <dbReference type="Proteomes" id="UP000029085"/>
    </source>
</evidence>